<dbReference type="CDD" id="cd19531">
    <property type="entry name" value="LCL_NRPS-like"/>
    <property type="match status" value="1"/>
</dbReference>
<protein>
    <submittedName>
        <fullName evidence="2">HxxPF-repeated domain-containing protein</fullName>
    </submittedName>
</protein>
<evidence type="ECO:0000313" key="3">
    <source>
        <dbReference type="Proteomes" id="UP000242222"/>
    </source>
</evidence>
<dbReference type="SUPFAM" id="SSF56801">
    <property type="entry name" value="Acetyl-CoA synthetase-like"/>
    <property type="match status" value="1"/>
</dbReference>
<evidence type="ECO:0000259" key="1">
    <source>
        <dbReference type="Pfam" id="PF00668"/>
    </source>
</evidence>
<feature type="non-terminal residue" evidence="2">
    <location>
        <position position="539"/>
    </location>
</feature>
<dbReference type="GO" id="GO:0003824">
    <property type="term" value="F:catalytic activity"/>
    <property type="evidence" value="ECO:0007669"/>
    <property type="project" value="InterPro"/>
</dbReference>
<dbReference type="Gene3D" id="3.30.559.30">
    <property type="entry name" value="Nonribosomal peptide synthetase, condensation domain"/>
    <property type="match status" value="1"/>
</dbReference>
<dbReference type="SUPFAM" id="SSF52777">
    <property type="entry name" value="CoA-dependent acyltransferases"/>
    <property type="match status" value="2"/>
</dbReference>
<dbReference type="Pfam" id="PF00668">
    <property type="entry name" value="Condensation"/>
    <property type="match status" value="1"/>
</dbReference>
<dbReference type="Gene3D" id="3.30.559.10">
    <property type="entry name" value="Chloramphenicol acetyltransferase-like domain"/>
    <property type="match status" value="1"/>
</dbReference>
<dbReference type="EMBL" id="FOVC01000026">
    <property type="protein sequence ID" value="SFN78976.1"/>
    <property type="molecule type" value="Genomic_DNA"/>
</dbReference>
<dbReference type="STRING" id="1367852.SAMN05216516_1261"/>
<proteinExistence type="predicted"/>
<dbReference type="PANTHER" id="PTHR45398:SF1">
    <property type="entry name" value="ENZYME, PUTATIVE (JCVI)-RELATED"/>
    <property type="match status" value="1"/>
</dbReference>
<sequence length="539" mass="61118">MSDDIKDIEALKRAVLKSKVNALLKQRNNSHSKGALTIPLADRKNILPLSFAQQRLWFLCQLDSSASLAYHISATLKLKGPLERPNLLKAFNDVISRHESLRTRFVVINGCPCQKIDTVNSTFSIEYHDLRTFTSKERDKKRDVLSKRERSTPFDLSKDSLIRGKLLQLADDEHILIVTQHHIISDGWSVGILIHELGMLYQSACTGNSPHLKELSVQYADYAKWQQQLLRGDNLRESLDFWKSHLQGAPALIALSTDHPRPKVQTYQGGQVPVQFNESLVSSLQKVSQYHGTTLFMTLLAGWSVVLSRLSGQKDIVIGTPIANRPQRELEGLIGFFVNTLALRININRCKTVKDLLAEVRQQTLDAYTHQEVPFDKVVEALQSERSLNHSPVFQVMLALNNTPQKHLKLSGLELSLIEQQHDSAHFDLTLSLAEDAGKITGYLEYSSDLFEHHTAERIVSYLTQVFTEMIRDDTQNIQSLQILPPAEYRQVTLGFNSTQTNFPREKRVHTLFEEQVRRTPQALAVLSEADPLTYDSLN</sequence>
<dbReference type="InterPro" id="IPR001242">
    <property type="entry name" value="Condensation_dom"/>
</dbReference>
<name>A0A1I5BW26_9GAMM</name>
<dbReference type="RefSeq" id="WP_230479623.1">
    <property type="nucleotide sequence ID" value="NZ_FOVC01000026.1"/>
</dbReference>
<dbReference type="PANTHER" id="PTHR45398">
    <property type="match status" value="1"/>
</dbReference>
<dbReference type="InterPro" id="IPR023213">
    <property type="entry name" value="CAT-like_dom_sf"/>
</dbReference>
<dbReference type="Proteomes" id="UP000242222">
    <property type="component" value="Unassembled WGS sequence"/>
</dbReference>
<keyword evidence="3" id="KW-1185">Reference proteome</keyword>
<evidence type="ECO:0000313" key="2">
    <source>
        <dbReference type="EMBL" id="SFN78976.1"/>
    </source>
</evidence>
<organism evidence="2 3">
    <name type="scientific">Izhakiella capsodis</name>
    <dbReference type="NCBI Taxonomy" id="1367852"/>
    <lineage>
        <taxon>Bacteria</taxon>
        <taxon>Pseudomonadati</taxon>
        <taxon>Pseudomonadota</taxon>
        <taxon>Gammaproteobacteria</taxon>
        <taxon>Enterobacterales</taxon>
        <taxon>Erwiniaceae</taxon>
        <taxon>Izhakiella</taxon>
    </lineage>
</organism>
<accession>A0A1I5BW26</accession>
<dbReference type="AlphaFoldDB" id="A0A1I5BW26"/>
<gene>
    <name evidence="2" type="ORF">SAMN05216516_1261</name>
</gene>
<feature type="domain" description="Condensation" evidence="1">
    <location>
        <begin position="45"/>
        <end position="492"/>
    </location>
</feature>
<reference evidence="3" key="1">
    <citation type="submission" date="2016-10" db="EMBL/GenBank/DDBJ databases">
        <authorList>
            <person name="Varghese N."/>
            <person name="Submissions S."/>
        </authorList>
    </citation>
    <scope>NUCLEOTIDE SEQUENCE [LARGE SCALE GENOMIC DNA]</scope>
    <source>
        <strain evidence="3">N6PO6</strain>
    </source>
</reference>
<dbReference type="FunFam" id="3.30.559.10:FF:000012">
    <property type="entry name" value="Non-ribosomal peptide synthetase"/>
    <property type="match status" value="1"/>
</dbReference>